<proteinExistence type="predicted"/>
<dbReference type="SMART" id="SM00721">
    <property type="entry name" value="BAR"/>
    <property type="match status" value="1"/>
</dbReference>
<dbReference type="AlphaFoldDB" id="A0A8S9Y9Y3"/>
<evidence type="ECO:0000313" key="4">
    <source>
        <dbReference type="Proteomes" id="UP000822476"/>
    </source>
</evidence>
<dbReference type="Proteomes" id="UP000822476">
    <property type="component" value="Unassembled WGS sequence"/>
</dbReference>
<evidence type="ECO:0000313" key="3">
    <source>
        <dbReference type="EMBL" id="KAF7232899.1"/>
    </source>
</evidence>
<reference evidence="3" key="1">
    <citation type="submission" date="2019-07" db="EMBL/GenBank/DDBJ databases">
        <title>Annotation for the trematode Paragonimus miyazaki's.</title>
        <authorList>
            <person name="Choi Y.-J."/>
        </authorList>
    </citation>
    <scope>NUCLEOTIDE SEQUENCE</scope>
    <source>
        <strain evidence="3">Japan</strain>
    </source>
</reference>
<organism evidence="3 4">
    <name type="scientific">Paragonimus skrjabini miyazakii</name>
    <dbReference type="NCBI Taxonomy" id="59628"/>
    <lineage>
        <taxon>Eukaryota</taxon>
        <taxon>Metazoa</taxon>
        <taxon>Spiralia</taxon>
        <taxon>Lophotrochozoa</taxon>
        <taxon>Platyhelminthes</taxon>
        <taxon>Trematoda</taxon>
        <taxon>Digenea</taxon>
        <taxon>Plagiorchiida</taxon>
        <taxon>Troglotremata</taxon>
        <taxon>Troglotrematidae</taxon>
        <taxon>Paragonimus</taxon>
    </lineage>
</organism>
<keyword evidence="4" id="KW-1185">Reference proteome</keyword>
<dbReference type="SUPFAM" id="SSF103657">
    <property type="entry name" value="BAR/IMD domain-like"/>
    <property type="match status" value="1"/>
</dbReference>
<dbReference type="InterPro" id="IPR027267">
    <property type="entry name" value="AH/BAR_dom_sf"/>
</dbReference>
<accession>A0A8S9Y9Y3</accession>
<keyword evidence="1" id="KW-0175">Coiled coil</keyword>
<feature type="coiled-coil region" evidence="1">
    <location>
        <begin position="148"/>
        <end position="199"/>
    </location>
</feature>
<feature type="domain" description="BAR" evidence="2">
    <location>
        <begin position="5"/>
        <end position="239"/>
    </location>
</feature>
<dbReference type="Pfam" id="PF03114">
    <property type="entry name" value="BAR"/>
    <property type="match status" value="1"/>
</dbReference>
<dbReference type="EMBL" id="JTDE01021461">
    <property type="protein sequence ID" value="KAF7232899.1"/>
    <property type="molecule type" value="Genomic_DNA"/>
</dbReference>
<evidence type="ECO:0000259" key="2">
    <source>
        <dbReference type="SMART" id="SM00721"/>
    </source>
</evidence>
<comment type="caution">
    <text evidence="3">The sequence shown here is derived from an EMBL/GenBank/DDBJ whole genome shotgun (WGS) entry which is preliminary data.</text>
</comment>
<dbReference type="OrthoDB" id="14167at2759"/>
<dbReference type="InterPro" id="IPR004148">
    <property type="entry name" value="BAR_dom"/>
</dbReference>
<gene>
    <name evidence="3" type="ORF">EG68_10572</name>
</gene>
<protein>
    <recommendedName>
        <fullName evidence="2">BAR domain-containing protein</fullName>
    </recommendedName>
</protein>
<dbReference type="GO" id="GO:0005737">
    <property type="term" value="C:cytoplasm"/>
    <property type="evidence" value="ECO:0007669"/>
    <property type="project" value="InterPro"/>
</dbReference>
<evidence type="ECO:0000256" key="1">
    <source>
        <dbReference type="SAM" id="Coils"/>
    </source>
</evidence>
<dbReference type="Gene3D" id="1.20.1270.60">
    <property type="entry name" value="Arfaptin homology (AH) domain/BAR domain"/>
    <property type="match status" value="1"/>
</dbReference>
<name>A0A8S9Y9Y3_9TREM</name>
<sequence length="256" mass="29266">MDFSGVTNFFNRTIQKTEEAFKTTDKTLLDAHLEDLIKQRDMRQRWAQSLLNLVIAFVQPNPANRMEDMVLKGLDRKKERVNDAEQLGESMISISRELGSSGVTNGTLAKGGEAEVAIGKATRDFQQAVEGGYAEWLRNFIQESSKSALKEREKLENVRLDLDRIKTQLKRAKDDVNKKQQLEQQLTELQTAFDRQCQVTRRALEQCVADFVRQKRGTVKANVKRTTRILSDLFTSRGHCAEINKIPIDEVRVLIL</sequence>